<feature type="domain" description="PIN" evidence="5">
    <location>
        <begin position="5"/>
        <end position="126"/>
    </location>
</feature>
<protein>
    <submittedName>
        <fullName evidence="6">PIN domain-containing protein</fullName>
    </submittedName>
</protein>
<gene>
    <name evidence="6" type="ORF">HGQ17_10930</name>
</gene>
<dbReference type="SUPFAM" id="SSF88723">
    <property type="entry name" value="PIN domain-like"/>
    <property type="match status" value="1"/>
</dbReference>
<evidence type="ECO:0000313" key="7">
    <source>
        <dbReference type="Proteomes" id="UP000523139"/>
    </source>
</evidence>
<dbReference type="GO" id="GO:0046872">
    <property type="term" value="F:metal ion binding"/>
    <property type="evidence" value="ECO:0007669"/>
    <property type="project" value="UniProtKB-KW"/>
</dbReference>
<name>A0A7X8YEC5_9MICC</name>
<dbReference type="Pfam" id="PF01850">
    <property type="entry name" value="PIN"/>
    <property type="match status" value="1"/>
</dbReference>
<dbReference type="EMBL" id="JABAHY010000010">
    <property type="protein sequence ID" value="NLS10494.1"/>
    <property type="molecule type" value="Genomic_DNA"/>
</dbReference>
<evidence type="ECO:0000256" key="4">
    <source>
        <dbReference type="ARBA" id="ARBA00022842"/>
    </source>
</evidence>
<comment type="caution">
    <text evidence="6">The sequence shown here is derived from an EMBL/GenBank/DDBJ whole genome shotgun (WGS) entry which is preliminary data.</text>
</comment>
<dbReference type="RefSeq" id="WP_168887975.1">
    <property type="nucleotide sequence ID" value="NZ_JABAHY010000010.1"/>
</dbReference>
<accession>A0A7X8YEC5</accession>
<dbReference type="InterPro" id="IPR029060">
    <property type="entry name" value="PIN-like_dom_sf"/>
</dbReference>
<dbReference type="AlphaFoldDB" id="A0A7X8YEC5"/>
<keyword evidence="3" id="KW-0378">Hydrolase</keyword>
<dbReference type="GO" id="GO:0004518">
    <property type="term" value="F:nuclease activity"/>
    <property type="evidence" value="ECO:0007669"/>
    <property type="project" value="UniProtKB-KW"/>
</dbReference>
<evidence type="ECO:0000256" key="1">
    <source>
        <dbReference type="ARBA" id="ARBA00022722"/>
    </source>
</evidence>
<evidence type="ECO:0000256" key="3">
    <source>
        <dbReference type="ARBA" id="ARBA00022801"/>
    </source>
</evidence>
<evidence type="ECO:0000256" key="2">
    <source>
        <dbReference type="ARBA" id="ARBA00022723"/>
    </source>
</evidence>
<dbReference type="Gene3D" id="3.40.50.1010">
    <property type="entry name" value="5'-nuclease"/>
    <property type="match status" value="1"/>
</dbReference>
<keyword evidence="4" id="KW-0460">Magnesium</keyword>
<keyword evidence="7" id="KW-1185">Reference proteome</keyword>
<reference evidence="6 7" key="1">
    <citation type="submission" date="2020-04" db="EMBL/GenBank/DDBJ databases">
        <title>Nesterenkonia sp. nov., isolated from marine sediment.</title>
        <authorList>
            <person name="Zhang G."/>
        </authorList>
    </citation>
    <scope>NUCLEOTIDE SEQUENCE [LARGE SCALE GENOMIC DNA]</scope>
    <source>
        <strain evidence="6 7">MY13</strain>
    </source>
</reference>
<organism evidence="6 7">
    <name type="scientific">Nesterenkonia sedimenti</name>
    <dbReference type="NCBI Taxonomy" id="1463632"/>
    <lineage>
        <taxon>Bacteria</taxon>
        <taxon>Bacillati</taxon>
        <taxon>Actinomycetota</taxon>
        <taxon>Actinomycetes</taxon>
        <taxon>Micrococcales</taxon>
        <taxon>Micrococcaceae</taxon>
        <taxon>Nesterenkonia</taxon>
    </lineage>
</organism>
<keyword evidence="1" id="KW-0540">Nuclease</keyword>
<dbReference type="Proteomes" id="UP000523139">
    <property type="component" value="Unassembled WGS sequence"/>
</dbReference>
<keyword evidence="2" id="KW-0479">Metal-binding</keyword>
<dbReference type="GO" id="GO:0016787">
    <property type="term" value="F:hydrolase activity"/>
    <property type="evidence" value="ECO:0007669"/>
    <property type="project" value="UniProtKB-KW"/>
</dbReference>
<dbReference type="InterPro" id="IPR002716">
    <property type="entry name" value="PIN_dom"/>
</dbReference>
<evidence type="ECO:0000313" key="6">
    <source>
        <dbReference type="EMBL" id="NLS10494.1"/>
    </source>
</evidence>
<evidence type="ECO:0000259" key="5">
    <source>
        <dbReference type="Pfam" id="PF01850"/>
    </source>
</evidence>
<proteinExistence type="predicted"/>
<sequence length="147" mass="16272">MLLIADTGGLITAFNRFSSNNAAAQEALFAASVAVVTPLVMLEVEHIMTRDFGRQAAYSVTDWLLKSAQQQRVVVPEIPVATLQEARMVQNRYADLDLDLTDAVNVVVAQRYRTNRLLTIDERDFRGIRPLSHHEAFHLLPADGPGG</sequence>